<dbReference type="Pfam" id="PF13508">
    <property type="entry name" value="Acetyltransf_7"/>
    <property type="match status" value="1"/>
</dbReference>
<evidence type="ECO:0000313" key="5">
    <source>
        <dbReference type="Proteomes" id="UP000298763"/>
    </source>
</evidence>
<dbReference type="InterPro" id="IPR050832">
    <property type="entry name" value="Bact_Acetyltransf"/>
</dbReference>
<keyword evidence="2" id="KW-0012">Acyltransferase</keyword>
<keyword evidence="5" id="KW-1185">Reference proteome</keyword>
<dbReference type="CDD" id="cd04301">
    <property type="entry name" value="NAT_SF"/>
    <property type="match status" value="1"/>
</dbReference>
<dbReference type="SUPFAM" id="SSF55729">
    <property type="entry name" value="Acyl-CoA N-acyltransferases (Nat)"/>
    <property type="match status" value="1"/>
</dbReference>
<name>A0ABX5UI17_9BURK</name>
<dbReference type="InterPro" id="IPR000182">
    <property type="entry name" value="GNAT_dom"/>
</dbReference>
<reference evidence="4 5" key="1">
    <citation type="submission" date="2019-05" db="EMBL/GenBank/DDBJ databases">
        <title>Draft Genome Sequences of Six Type Strains of the Genus Massilia.</title>
        <authorList>
            <person name="Miess H."/>
            <person name="Frediansyhah A."/>
            <person name="Gross H."/>
        </authorList>
    </citation>
    <scope>NUCLEOTIDE SEQUENCE [LARGE SCALE GENOMIC DNA]</scope>
    <source>
        <strain evidence="4 5">DSMZ 26121</strain>
    </source>
</reference>
<dbReference type="NCBIfam" id="NF040501">
    <property type="entry name" value="resist_ArsN2"/>
    <property type="match status" value="1"/>
</dbReference>
<gene>
    <name evidence="4" type="ORF">FCL38_04975</name>
</gene>
<evidence type="ECO:0000256" key="2">
    <source>
        <dbReference type="ARBA" id="ARBA00023315"/>
    </source>
</evidence>
<dbReference type="PROSITE" id="PS51186">
    <property type="entry name" value="GNAT"/>
    <property type="match status" value="1"/>
</dbReference>
<accession>A0ABX5UI17</accession>
<dbReference type="Gene3D" id="3.40.630.30">
    <property type="match status" value="1"/>
</dbReference>
<evidence type="ECO:0000313" key="4">
    <source>
        <dbReference type="EMBL" id="QCP09847.1"/>
    </source>
</evidence>
<dbReference type="Proteomes" id="UP000298763">
    <property type="component" value="Chromosome"/>
</dbReference>
<protein>
    <submittedName>
        <fullName evidence="4">GNAT family N-acetyltransferase</fullName>
    </submittedName>
</protein>
<proteinExistence type="predicted"/>
<dbReference type="InterPro" id="IPR016181">
    <property type="entry name" value="Acyl_CoA_acyltransferase"/>
</dbReference>
<organism evidence="4 5">
    <name type="scientific">Pseudoduganella umbonata</name>
    <dbReference type="NCBI Taxonomy" id="864828"/>
    <lineage>
        <taxon>Bacteria</taxon>
        <taxon>Pseudomonadati</taxon>
        <taxon>Pseudomonadota</taxon>
        <taxon>Betaproteobacteria</taxon>
        <taxon>Burkholderiales</taxon>
        <taxon>Oxalobacteraceae</taxon>
        <taxon>Telluria group</taxon>
        <taxon>Pseudoduganella</taxon>
    </lineage>
</organism>
<keyword evidence="1" id="KW-0808">Transferase</keyword>
<feature type="domain" description="N-acetyltransferase" evidence="3">
    <location>
        <begin position="43"/>
        <end position="170"/>
    </location>
</feature>
<sequence length="197" mass="21612">MLRTTFQRLSKCRDWTMTAFVTRICWTVSIPENSQGGKMENLLTYRSATAADWPAIEALLLAARLPLDGARDHLEQFLVGEDGGEICCAAGYERYGELALLRSVAVAQRWRGQGMGKQMLESIKARARIHGIRRLYLLTTTAPEFFAGHGFVRAARNTAPAALQASREFQGVCPASATFMVASLDSDRDIGMPAAAL</sequence>
<evidence type="ECO:0000256" key="1">
    <source>
        <dbReference type="ARBA" id="ARBA00022679"/>
    </source>
</evidence>
<evidence type="ECO:0000259" key="3">
    <source>
        <dbReference type="PROSITE" id="PS51186"/>
    </source>
</evidence>
<dbReference type="EMBL" id="CP040017">
    <property type="protein sequence ID" value="QCP09847.1"/>
    <property type="molecule type" value="Genomic_DNA"/>
</dbReference>
<dbReference type="PANTHER" id="PTHR43877">
    <property type="entry name" value="AMINOALKYLPHOSPHONATE N-ACETYLTRANSFERASE-RELATED-RELATED"/>
    <property type="match status" value="1"/>
</dbReference>